<name>A0A850LDN4_9RHOB</name>
<dbReference type="Proteomes" id="UP000565723">
    <property type="component" value="Unassembled WGS sequence"/>
</dbReference>
<sequence length="221" mass="24427">MKVRASLLNLNGNIHYLNAPAIAGPRDYFFGIGSANSESFEVALMAAGQKRTLRYSSHYGLYSARGVDKIGFRSEANLALFVLDCPSAATAAPFRYHAYPGHPPSVADWPQPSQFADYFFWVNDWSGWIAECKWANDRDPNKAKVFNPEGLEHNVYKFPHLSVGLAYYARGADVLRFVADPIDDHNPAGMSGIGITIEGFDGEYELEGFGENNENTVPPQV</sequence>
<dbReference type="RefSeq" id="WP_030003204.1">
    <property type="nucleotide sequence ID" value="NZ_CP076685.1"/>
</dbReference>
<comment type="caution">
    <text evidence="1">The sequence shown here is derived from an EMBL/GenBank/DDBJ whole genome shotgun (WGS) entry which is preliminary data.</text>
</comment>
<organism evidence="1 2">
    <name type="scientific">Ruegeria pomeroyi</name>
    <dbReference type="NCBI Taxonomy" id="89184"/>
    <lineage>
        <taxon>Bacteria</taxon>
        <taxon>Pseudomonadati</taxon>
        <taxon>Pseudomonadota</taxon>
        <taxon>Alphaproteobacteria</taxon>
        <taxon>Rhodobacterales</taxon>
        <taxon>Roseobacteraceae</taxon>
        <taxon>Ruegeria</taxon>
    </lineage>
</organism>
<gene>
    <name evidence="1" type="ORF">HW564_02770</name>
</gene>
<accession>A0A850LDN4</accession>
<evidence type="ECO:0000313" key="1">
    <source>
        <dbReference type="EMBL" id="NVK95830.1"/>
    </source>
</evidence>
<protein>
    <submittedName>
        <fullName evidence="1">Uncharacterized protein</fullName>
    </submittedName>
</protein>
<dbReference type="AlphaFoldDB" id="A0A850LDN4"/>
<reference evidence="1 2" key="1">
    <citation type="journal article" date="2020" name="Proc. Natl. Acad. Sci. U.S.A.">
        <title>Ecological drivers of bacterial community assembly in synthetic phycospheres.</title>
        <authorList>
            <person name="Fu H."/>
            <person name="Uchimiya M."/>
            <person name="Gore J."/>
            <person name="Moran M.A."/>
        </authorList>
    </citation>
    <scope>NUCLEOTIDE SEQUENCE [LARGE SCALE GENOMIC DNA]</scope>
    <source>
        <strain evidence="1">HF-Din03</strain>
    </source>
</reference>
<proteinExistence type="predicted"/>
<evidence type="ECO:0000313" key="2">
    <source>
        <dbReference type="Proteomes" id="UP000565723"/>
    </source>
</evidence>
<dbReference type="EMBL" id="JABXIY010000008">
    <property type="protein sequence ID" value="NVK95830.1"/>
    <property type="molecule type" value="Genomic_DNA"/>
</dbReference>